<dbReference type="EMBL" id="KN584571">
    <property type="protein sequence ID" value="KHJ81872.1"/>
    <property type="molecule type" value="Genomic_DNA"/>
</dbReference>
<dbReference type="OrthoDB" id="10255543at2759"/>
<dbReference type="InterPro" id="IPR032942">
    <property type="entry name" value="BPI/LBP/Plunc"/>
</dbReference>
<reference evidence="1 2" key="1">
    <citation type="submission" date="2014-03" db="EMBL/GenBank/DDBJ databases">
        <title>Draft genome of the hookworm Oesophagostomum dentatum.</title>
        <authorList>
            <person name="Mitreva M."/>
        </authorList>
    </citation>
    <scope>NUCLEOTIDE SEQUENCE [LARGE SCALE GENOMIC DNA]</scope>
    <source>
        <strain evidence="1 2">OD-Hann</strain>
    </source>
</reference>
<dbReference type="GO" id="GO:0005615">
    <property type="term" value="C:extracellular space"/>
    <property type="evidence" value="ECO:0007669"/>
    <property type="project" value="TreeGrafter"/>
</dbReference>
<evidence type="ECO:0000313" key="2">
    <source>
        <dbReference type="Proteomes" id="UP000053660"/>
    </source>
</evidence>
<dbReference type="Proteomes" id="UP000053660">
    <property type="component" value="Unassembled WGS sequence"/>
</dbReference>
<sequence length="186" mass="21033">MAGPNLIVPDIRQTFVNSVAAGELVIKNITVNRFVPPHIRFRPDSNSSIHMTTHSGYAQVSADWEIKSELLQVLRFPLLGNVRIQMTGLISEIGMKKTAPDSMEVSHCVARIRDLRLSVRGGVAAEVIQWFKTSLTGVIRRKLEEVELLQISYQEYCDVMERNWIPWVESQLSQFPSNLTLSSNPE</sequence>
<dbReference type="AlphaFoldDB" id="A0A0B1SE95"/>
<proteinExistence type="predicted"/>
<dbReference type="InterPro" id="IPR017943">
    <property type="entry name" value="Bactericidal_perm-incr_a/b_dom"/>
</dbReference>
<evidence type="ECO:0000313" key="1">
    <source>
        <dbReference type="EMBL" id="KHJ81872.1"/>
    </source>
</evidence>
<dbReference type="GO" id="GO:0008289">
    <property type="term" value="F:lipid binding"/>
    <property type="evidence" value="ECO:0007669"/>
    <property type="project" value="InterPro"/>
</dbReference>
<keyword evidence="2" id="KW-1185">Reference proteome</keyword>
<gene>
    <name evidence="1" type="ORF">OESDEN_18439</name>
</gene>
<dbReference type="SUPFAM" id="SSF55394">
    <property type="entry name" value="Bactericidal permeability-increasing protein, BPI"/>
    <property type="match status" value="1"/>
</dbReference>
<dbReference type="PANTHER" id="PTHR10504">
    <property type="entry name" value="BACTERICIDAL PERMEABILITY-INCREASING BPI PROTEIN-RELATED"/>
    <property type="match status" value="1"/>
</dbReference>
<protein>
    <submittedName>
        <fullName evidence="1">Uncharacterized protein</fullName>
    </submittedName>
</protein>
<organism evidence="1 2">
    <name type="scientific">Oesophagostomum dentatum</name>
    <name type="common">Nodular worm</name>
    <dbReference type="NCBI Taxonomy" id="61180"/>
    <lineage>
        <taxon>Eukaryota</taxon>
        <taxon>Metazoa</taxon>
        <taxon>Ecdysozoa</taxon>
        <taxon>Nematoda</taxon>
        <taxon>Chromadorea</taxon>
        <taxon>Rhabditida</taxon>
        <taxon>Rhabditina</taxon>
        <taxon>Rhabditomorpha</taxon>
        <taxon>Strongyloidea</taxon>
        <taxon>Strongylidae</taxon>
        <taxon>Oesophagostomum</taxon>
    </lineage>
</organism>
<feature type="non-terminal residue" evidence="1">
    <location>
        <position position="186"/>
    </location>
</feature>
<dbReference type="PANTHER" id="PTHR10504:SF140">
    <property type="entry name" value="BPI2 DOMAIN-CONTAINING PROTEIN"/>
    <property type="match status" value="1"/>
</dbReference>
<dbReference type="Gene3D" id="3.15.10.10">
    <property type="entry name" value="Bactericidal permeability-increasing protein, domain 1"/>
    <property type="match status" value="1"/>
</dbReference>
<name>A0A0B1SE95_OESDE</name>
<accession>A0A0B1SE95</accession>